<accession>A0A252AUM4</accession>
<sequence>MPYIRQRAYSPAAQRWIEGSRLSETERKRQKNVGPRSGQCIPVRVTVEEKEHIKRTARQVRLPVSALLRKLALGYEPPSMIDLDTLSTLTRLRGDFGRLGGFLKLWLVDAPGRAVPETEVRAALDTILTKQGELSSLIIAIENATGD</sequence>
<dbReference type="Proteomes" id="UP000194641">
    <property type="component" value="Unassembled WGS sequence"/>
</dbReference>
<evidence type="ECO:0000313" key="2">
    <source>
        <dbReference type="Proteomes" id="UP000194641"/>
    </source>
</evidence>
<evidence type="ECO:0008006" key="3">
    <source>
        <dbReference type="Google" id="ProtNLM"/>
    </source>
</evidence>
<name>A0A252AUM4_9PROT</name>
<comment type="caution">
    <text evidence="1">The sequence shown here is derived from an EMBL/GenBank/DDBJ whole genome shotgun (WGS) entry which is preliminary data.</text>
</comment>
<evidence type="ECO:0000313" key="1">
    <source>
        <dbReference type="EMBL" id="OUI94084.1"/>
    </source>
</evidence>
<protein>
    <recommendedName>
        <fullName evidence="3">Conjugal transfer protein TraJ</fullName>
    </recommendedName>
</protein>
<dbReference type="EMBL" id="JOPA01000017">
    <property type="protein sequence ID" value="OUI94084.1"/>
    <property type="molecule type" value="Genomic_DNA"/>
</dbReference>
<reference evidence="2" key="1">
    <citation type="submission" date="2014-06" db="EMBL/GenBank/DDBJ databases">
        <authorList>
            <person name="Winans N.J."/>
            <person name="Newell P.D."/>
            <person name="Douglas A.E."/>
        </authorList>
    </citation>
    <scope>NUCLEOTIDE SEQUENCE [LARGE SCALE GENOMIC DNA]</scope>
</reference>
<gene>
    <name evidence="1" type="ORF">HK17_05070</name>
</gene>
<dbReference type="AlphaFoldDB" id="A0A252AUM4"/>
<organism evidence="1 2">
    <name type="scientific">Acetobacter indonesiensis</name>
    <dbReference type="NCBI Taxonomy" id="104101"/>
    <lineage>
        <taxon>Bacteria</taxon>
        <taxon>Pseudomonadati</taxon>
        <taxon>Pseudomonadota</taxon>
        <taxon>Alphaproteobacteria</taxon>
        <taxon>Acetobacterales</taxon>
        <taxon>Acetobacteraceae</taxon>
        <taxon>Acetobacter</taxon>
    </lineage>
</organism>
<dbReference type="InterPro" id="IPR053842">
    <property type="entry name" value="NikA-like"/>
</dbReference>
<dbReference type="Pfam" id="PF21983">
    <property type="entry name" value="NikA-like"/>
    <property type="match status" value="1"/>
</dbReference>
<proteinExistence type="predicted"/>